<keyword evidence="5" id="KW-0408">Iron</keyword>
<keyword evidence="3" id="KW-0949">S-adenosyl-L-methionine</keyword>
<keyword evidence="4" id="KW-0479">Metal-binding</keyword>
<dbReference type="SUPFAM" id="SSF102114">
    <property type="entry name" value="Radical SAM enzymes"/>
    <property type="match status" value="1"/>
</dbReference>
<dbReference type="InterPro" id="IPR013785">
    <property type="entry name" value="Aldolase_TIM"/>
</dbReference>
<organism evidence="9 10">
    <name type="scientific">Thermoanaerobacter mathranii subsp. mathranii (strain DSM 11426 / CCUG 53645 / CIP 108742 / A3)</name>
    <dbReference type="NCBI Taxonomy" id="583358"/>
    <lineage>
        <taxon>Bacteria</taxon>
        <taxon>Bacillati</taxon>
        <taxon>Bacillota</taxon>
        <taxon>Clostridia</taxon>
        <taxon>Thermoanaerobacterales</taxon>
        <taxon>Thermoanaerobacteraceae</taxon>
        <taxon>Thermoanaerobacter</taxon>
    </lineage>
</organism>
<dbReference type="InterPro" id="IPR000385">
    <property type="entry name" value="MoaA_NifB_PqqE_Fe-S-bd_CS"/>
</dbReference>
<gene>
    <name evidence="9" type="ordered locus">Tmath_1982</name>
</gene>
<dbReference type="InterPro" id="IPR007197">
    <property type="entry name" value="rSAM"/>
</dbReference>
<evidence type="ECO:0000256" key="2">
    <source>
        <dbReference type="ARBA" id="ARBA00022485"/>
    </source>
</evidence>
<comment type="similarity">
    <text evidence="7">Belongs to the radical SAM superfamily. Anaerobic sulfatase-maturating enzyme family.</text>
</comment>
<sequence>MIVKRVPDIITLNNGWSILIDPETVFWILSETSNIEQAKNQWDTIYTDSLKSMLKREITSMSNCVAIDMIELHLTYGCNMNCPYCYIPESYRRNYQKMSYNQLEEIIDKLSKWINERGGIKRIIFHGGEPLLAKEIFFPIIEKYYKEIEFGIQTNGTLLTEEDAAFIKKHNVHVSLSLDAPLPEINDKLRYYQNGTGTFAHVRKTIEMFDDYEWQGVIVTITKNNVNIIDTMAEALYDWGVRSALFNPISPSVSESTAFVPSIKELIDNYKKFIDVVIRLNTYQPKGRRLVVDNIESLILAIFTSNMRGMYCHMSPCGAGRLSYVITWNGDVYPCSEFVQFEEFKCGNIFEDSIETIINSEACKKLRLRNVNKIDTCDNCPYKLICGANCPAAVYGLSRTLLGKSPYCKFNFEIINYLFEKISEHGIEIAYKLVSESFEEKIKTSKPLVWVER</sequence>
<evidence type="ECO:0000313" key="10">
    <source>
        <dbReference type="Proteomes" id="UP000002064"/>
    </source>
</evidence>
<dbReference type="EMBL" id="CP002032">
    <property type="protein sequence ID" value="ADH61667.1"/>
    <property type="molecule type" value="Genomic_DNA"/>
</dbReference>
<dbReference type="PANTHER" id="PTHR43273">
    <property type="entry name" value="ANAEROBIC SULFATASE-MATURATING ENZYME HOMOLOG ASLB-RELATED"/>
    <property type="match status" value="1"/>
</dbReference>
<evidence type="ECO:0000256" key="6">
    <source>
        <dbReference type="ARBA" id="ARBA00023014"/>
    </source>
</evidence>
<proteinExistence type="inferred from homology"/>
<dbReference type="PROSITE" id="PS01305">
    <property type="entry name" value="MOAA_NIFB_PQQE"/>
    <property type="match status" value="1"/>
</dbReference>
<dbReference type="RefSeq" id="WP_013150844.1">
    <property type="nucleotide sequence ID" value="NC_014209.1"/>
</dbReference>
<dbReference type="SFLD" id="SFLDG01072">
    <property type="entry name" value="dehydrogenase_like"/>
    <property type="match status" value="1"/>
</dbReference>
<dbReference type="CDD" id="cd01335">
    <property type="entry name" value="Radical_SAM"/>
    <property type="match status" value="1"/>
</dbReference>
<dbReference type="Gene3D" id="3.20.20.70">
    <property type="entry name" value="Aldolase class I"/>
    <property type="match status" value="1"/>
</dbReference>
<feature type="domain" description="Radical SAM core" evidence="8">
    <location>
        <begin position="62"/>
        <end position="293"/>
    </location>
</feature>
<keyword evidence="6" id="KW-0411">Iron-sulfur</keyword>
<dbReference type="SFLD" id="SFLDS00029">
    <property type="entry name" value="Radical_SAM"/>
    <property type="match status" value="2"/>
</dbReference>
<dbReference type="InterPro" id="IPR023867">
    <property type="entry name" value="Sulphatase_maturase_rSAM"/>
</dbReference>
<dbReference type="NCBIfam" id="TIGR04085">
    <property type="entry name" value="rSAM_more_4Fe4S"/>
    <property type="match status" value="1"/>
</dbReference>
<reference evidence="9 10" key="1">
    <citation type="submission" date="2010-05" db="EMBL/GenBank/DDBJ databases">
        <title>Complete sequence of Thermoanaerobacter mathranii subsp. mathranii mathranii str. A3.</title>
        <authorList>
            <consortium name="US DOE Joint Genome Institute"/>
            <person name="Lucas S."/>
            <person name="Copeland A."/>
            <person name="Lapidus A."/>
            <person name="Cheng J.-F."/>
            <person name="Bruce D."/>
            <person name="Goodwin L."/>
            <person name="Pitluck S."/>
            <person name="Held B."/>
            <person name="Detter J.C."/>
            <person name="Han C."/>
            <person name="Tapia R."/>
            <person name="Land M."/>
            <person name="Hauser L."/>
            <person name="Kyrpides N."/>
            <person name="Mikhailova N."/>
            <person name="Zhou J."/>
            <person name="Hemme C."/>
            <person name="Woyke T."/>
        </authorList>
    </citation>
    <scope>NUCLEOTIDE SEQUENCE [LARGE SCALE GENOMIC DNA]</scope>
    <source>
        <strain evidence="9 10">A3</strain>
    </source>
</reference>
<comment type="cofactor">
    <cofactor evidence="1">
        <name>[4Fe-4S] cluster</name>
        <dbReference type="ChEBI" id="CHEBI:49883"/>
    </cofactor>
</comment>
<accession>A0ABM5LSG3</accession>
<name>A0ABM5LSG3_THEM3</name>
<protein>
    <submittedName>
        <fullName evidence="9">Radical SAM domain protein</fullName>
    </submittedName>
</protein>
<dbReference type="Pfam" id="PF04055">
    <property type="entry name" value="Radical_SAM"/>
    <property type="match status" value="1"/>
</dbReference>
<evidence type="ECO:0000256" key="3">
    <source>
        <dbReference type="ARBA" id="ARBA00022691"/>
    </source>
</evidence>
<dbReference type="Pfam" id="PF13186">
    <property type="entry name" value="SPASM"/>
    <property type="match status" value="1"/>
</dbReference>
<evidence type="ECO:0000256" key="1">
    <source>
        <dbReference type="ARBA" id="ARBA00001966"/>
    </source>
</evidence>
<evidence type="ECO:0000259" key="8">
    <source>
        <dbReference type="PROSITE" id="PS51918"/>
    </source>
</evidence>
<dbReference type="PROSITE" id="PS51918">
    <property type="entry name" value="RADICAL_SAM"/>
    <property type="match status" value="1"/>
</dbReference>
<dbReference type="SFLD" id="SFLDG01067">
    <property type="entry name" value="SPASM/twitch_domain_containing"/>
    <property type="match status" value="2"/>
</dbReference>
<dbReference type="PANTHER" id="PTHR43273:SF3">
    <property type="entry name" value="ANAEROBIC SULFATASE-MATURATING ENZYME HOMOLOG ASLB-RELATED"/>
    <property type="match status" value="1"/>
</dbReference>
<dbReference type="InterPro" id="IPR023885">
    <property type="entry name" value="4Fe4S-binding_SPASM_dom"/>
</dbReference>
<keyword evidence="10" id="KW-1185">Reference proteome</keyword>
<dbReference type="SFLD" id="SFLDG01386">
    <property type="entry name" value="main_SPASM_domain-containing"/>
    <property type="match status" value="2"/>
</dbReference>
<dbReference type="Proteomes" id="UP000002064">
    <property type="component" value="Chromosome"/>
</dbReference>
<keyword evidence="2" id="KW-0004">4Fe-4S</keyword>
<evidence type="ECO:0000256" key="4">
    <source>
        <dbReference type="ARBA" id="ARBA00022723"/>
    </source>
</evidence>
<evidence type="ECO:0000256" key="5">
    <source>
        <dbReference type="ARBA" id="ARBA00023004"/>
    </source>
</evidence>
<evidence type="ECO:0000256" key="7">
    <source>
        <dbReference type="ARBA" id="ARBA00023601"/>
    </source>
</evidence>
<dbReference type="SFLD" id="SFLDG01384">
    <property type="entry name" value="thioether_bond_formation_requi"/>
    <property type="match status" value="1"/>
</dbReference>
<dbReference type="InterPro" id="IPR058240">
    <property type="entry name" value="rSAM_sf"/>
</dbReference>
<evidence type="ECO:0000313" key="9">
    <source>
        <dbReference type="EMBL" id="ADH61667.1"/>
    </source>
</evidence>